<feature type="compositionally biased region" description="Pro residues" evidence="1">
    <location>
        <begin position="223"/>
        <end position="236"/>
    </location>
</feature>
<dbReference type="PRINTS" id="PR01217">
    <property type="entry name" value="PRICHEXTENSN"/>
</dbReference>
<feature type="region of interest" description="Disordered" evidence="1">
    <location>
        <begin position="20"/>
        <end position="109"/>
    </location>
</feature>
<name>A0ABQ5HPJ2_9ASTR</name>
<feature type="region of interest" description="Disordered" evidence="1">
    <location>
        <begin position="128"/>
        <end position="241"/>
    </location>
</feature>
<comment type="caution">
    <text evidence="2">The sequence shown here is derived from an EMBL/GenBank/DDBJ whole genome shotgun (WGS) entry which is preliminary data.</text>
</comment>
<accession>A0ABQ5HPJ2</accession>
<protein>
    <submittedName>
        <fullName evidence="2">Uncharacterized protein</fullName>
    </submittedName>
</protein>
<dbReference type="Proteomes" id="UP001151760">
    <property type="component" value="Unassembled WGS sequence"/>
</dbReference>
<dbReference type="EMBL" id="BQNB010019800">
    <property type="protein sequence ID" value="GJT89202.1"/>
    <property type="molecule type" value="Genomic_DNA"/>
</dbReference>
<evidence type="ECO:0000313" key="2">
    <source>
        <dbReference type="EMBL" id="GJT89202.1"/>
    </source>
</evidence>
<feature type="compositionally biased region" description="Pro residues" evidence="1">
    <location>
        <begin position="131"/>
        <end position="144"/>
    </location>
</feature>
<organism evidence="2 3">
    <name type="scientific">Tanacetum coccineum</name>
    <dbReference type="NCBI Taxonomy" id="301880"/>
    <lineage>
        <taxon>Eukaryota</taxon>
        <taxon>Viridiplantae</taxon>
        <taxon>Streptophyta</taxon>
        <taxon>Embryophyta</taxon>
        <taxon>Tracheophyta</taxon>
        <taxon>Spermatophyta</taxon>
        <taxon>Magnoliopsida</taxon>
        <taxon>eudicotyledons</taxon>
        <taxon>Gunneridae</taxon>
        <taxon>Pentapetalae</taxon>
        <taxon>asterids</taxon>
        <taxon>campanulids</taxon>
        <taxon>Asterales</taxon>
        <taxon>Asteraceae</taxon>
        <taxon>Asteroideae</taxon>
        <taxon>Anthemideae</taxon>
        <taxon>Anthemidinae</taxon>
        <taxon>Tanacetum</taxon>
    </lineage>
</organism>
<evidence type="ECO:0000313" key="3">
    <source>
        <dbReference type="Proteomes" id="UP001151760"/>
    </source>
</evidence>
<gene>
    <name evidence="2" type="ORF">Tco_1070919</name>
</gene>
<keyword evidence="3" id="KW-1185">Reference proteome</keyword>
<proteinExistence type="predicted"/>
<feature type="compositionally biased region" description="Pro residues" evidence="1">
    <location>
        <begin position="46"/>
        <end position="56"/>
    </location>
</feature>
<reference evidence="2" key="2">
    <citation type="submission" date="2022-01" db="EMBL/GenBank/DDBJ databases">
        <authorList>
            <person name="Yamashiro T."/>
            <person name="Shiraishi A."/>
            <person name="Satake H."/>
            <person name="Nakayama K."/>
        </authorList>
    </citation>
    <scope>NUCLEOTIDE SEQUENCE</scope>
</reference>
<reference evidence="2" key="1">
    <citation type="journal article" date="2022" name="Int. J. Mol. Sci.">
        <title>Draft Genome of Tanacetum Coccineum: Genomic Comparison of Closely Related Tanacetum-Family Plants.</title>
        <authorList>
            <person name="Yamashiro T."/>
            <person name="Shiraishi A."/>
            <person name="Nakayama K."/>
            <person name="Satake H."/>
        </authorList>
    </citation>
    <scope>NUCLEOTIDE SEQUENCE</scope>
</reference>
<sequence>MPKEKKLNLKRTARISVRPCCISNPRPLSPPYHPLSSPTDYQSAPPSTPNALPPLSPIISLGISPRKILLTPKTTPPPLTSPPPVSPPYHPLSPPTDYQSAPPSTPNALPLLSPIISLGISQRKILLTPKTTPPPLTSPPPAPTQPSKHSSPLAINLDPTKFLFSTPPTSPQTLFDTLEDLSPTTTNPPPPRPSFNSIKRLANKPLPTTAMEPPLPSILNMEPPLPPLPPQLPTFPPNLHSNFLPLSPL</sequence>
<feature type="compositionally biased region" description="Pro residues" evidence="1">
    <location>
        <begin position="74"/>
        <end position="94"/>
    </location>
</feature>
<evidence type="ECO:0000256" key="1">
    <source>
        <dbReference type="SAM" id="MobiDB-lite"/>
    </source>
</evidence>